<reference evidence="1" key="3">
    <citation type="submission" date="2023-03" db="UniProtKB">
        <authorList>
            <consortium name="EnsemblPlants"/>
        </authorList>
    </citation>
    <scope>IDENTIFICATION</scope>
    <source>
        <strain evidence="1">cv. Chiifu-401-42</strain>
    </source>
</reference>
<dbReference type="Gramene" id="Bra003122.1">
    <property type="protein sequence ID" value="Bra003122.1-P"/>
    <property type="gene ID" value="Bra003122"/>
</dbReference>
<reference evidence="1 2" key="2">
    <citation type="journal article" date="2018" name="Hortic Res">
        <title>Improved Brassica rapa reference genome by single-molecule sequencing and chromosome conformation capture technologies.</title>
        <authorList>
            <person name="Zhang L."/>
            <person name="Cai X."/>
            <person name="Wu J."/>
            <person name="Liu M."/>
            <person name="Grob S."/>
            <person name="Cheng F."/>
            <person name="Liang J."/>
            <person name="Cai C."/>
            <person name="Liu Z."/>
            <person name="Liu B."/>
            <person name="Wang F."/>
            <person name="Li S."/>
            <person name="Liu F."/>
            <person name="Li X."/>
            <person name="Cheng L."/>
            <person name="Yang W."/>
            <person name="Li M.H."/>
            <person name="Grossniklaus U."/>
            <person name="Zheng H."/>
            <person name="Wang X."/>
        </authorList>
    </citation>
    <scope>NUCLEOTIDE SEQUENCE [LARGE SCALE GENOMIC DNA]</scope>
    <source>
        <strain evidence="1 2">cv. Chiifu-401-42</strain>
    </source>
</reference>
<reference evidence="1 2" key="1">
    <citation type="journal article" date="2011" name="Nat. Genet.">
        <title>The genome of the mesopolyploid crop species Brassica rapa.</title>
        <authorList>
            <consortium name="Brassica rapa Genome Sequencing Project Consortium"/>
            <person name="Wang X."/>
            <person name="Wang H."/>
            <person name="Wang J."/>
            <person name="Sun R."/>
            <person name="Wu J."/>
            <person name="Liu S."/>
            <person name="Bai Y."/>
            <person name="Mun J.H."/>
            <person name="Bancroft I."/>
            <person name="Cheng F."/>
            <person name="Huang S."/>
            <person name="Li X."/>
            <person name="Hua W."/>
            <person name="Wang J."/>
            <person name="Wang X."/>
            <person name="Freeling M."/>
            <person name="Pires J.C."/>
            <person name="Paterson A.H."/>
            <person name="Chalhoub B."/>
            <person name="Wang B."/>
            <person name="Hayward A."/>
            <person name="Sharpe A.G."/>
            <person name="Park B.S."/>
            <person name="Weisshaar B."/>
            <person name="Liu B."/>
            <person name="Li B."/>
            <person name="Liu B."/>
            <person name="Tong C."/>
            <person name="Song C."/>
            <person name="Duran C."/>
            <person name="Peng C."/>
            <person name="Geng C."/>
            <person name="Koh C."/>
            <person name="Lin C."/>
            <person name="Edwards D."/>
            <person name="Mu D."/>
            <person name="Shen D."/>
            <person name="Soumpourou E."/>
            <person name="Li F."/>
            <person name="Fraser F."/>
            <person name="Conant G."/>
            <person name="Lassalle G."/>
            <person name="King G.J."/>
            <person name="Bonnema G."/>
            <person name="Tang H."/>
            <person name="Wang H."/>
            <person name="Belcram H."/>
            <person name="Zhou H."/>
            <person name="Hirakawa H."/>
            <person name="Abe H."/>
            <person name="Guo H."/>
            <person name="Wang H."/>
            <person name="Jin H."/>
            <person name="Parkin I.A."/>
            <person name="Batley J."/>
            <person name="Kim J.S."/>
            <person name="Just J."/>
            <person name="Li J."/>
            <person name="Xu J."/>
            <person name="Deng J."/>
            <person name="Kim J.A."/>
            <person name="Li J."/>
            <person name="Yu J."/>
            <person name="Meng J."/>
            <person name="Wang J."/>
            <person name="Min J."/>
            <person name="Poulain J."/>
            <person name="Wang J."/>
            <person name="Hatakeyama K."/>
            <person name="Wu K."/>
            <person name="Wang L."/>
            <person name="Fang L."/>
            <person name="Trick M."/>
            <person name="Links M.G."/>
            <person name="Zhao M."/>
            <person name="Jin M."/>
            <person name="Ramchiary N."/>
            <person name="Drou N."/>
            <person name="Berkman P.J."/>
            <person name="Cai Q."/>
            <person name="Huang Q."/>
            <person name="Li R."/>
            <person name="Tabata S."/>
            <person name="Cheng S."/>
            <person name="Zhang S."/>
            <person name="Zhang S."/>
            <person name="Huang S."/>
            <person name="Sato S."/>
            <person name="Sun S."/>
            <person name="Kwon S.J."/>
            <person name="Choi S.R."/>
            <person name="Lee T.H."/>
            <person name="Fan W."/>
            <person name="Zhao X."/>
            <person name="Tan X."/>
            <person name="Xu X."/>
            <person name="Wang Y."/>
            <person name="Qiu Y."/>
            <person name="Yin Y."/>
            <person name="Li Y."/>
            <person name="Du Y."/>
            <person name="Liao Y."/>
            <person name="Lim Y."/>
            <person name="Narusaka Y."/>
            <person name="Wang Y."/>
            <person name="Wang Z."/>
            <person name="Li Z."/>
            <person name="Wang Z."/>
            <person name="Xiong Z."/>
            <person name="Zhang Z."/>
        </authorList>
    </citation>
    <scope>NUCLEOTIDE SEQUENCE [LARGE SCALE GENOMIC DNA]</scope>
    <source>
        <strain evidence="1 2">cv. Chiifu-401-42</strain>
    </source>
</reference>
<name>M4CFZ0_BRACM</name>
<dbReference type="InParanoid" id="M4CFZ0"/>
<sequence>MPNIPARIPGTINEFHPFAVAIPAAVVGPPTLAFDAKSSNLSSMLSSFPMPNITARCVPIWTNANKKMLGAVFITVHMFPLAPITVKNT</sequence>
<protein>
    <submittedName>
        <fullName evidence="1">Uncharacterized protein</fullName>
    </submittedName>
</protein>
<proteinExistence type="predicted"/>
<organism evidence="1 2">
    <name type="scientific">Brassica campestris</name>
    <name type="common">Field mustard</name>
    <dbReference type="NCBI Taxonomy" id="3711"/>
    <lineage>
        <taxon>Eukaryota</taxon>
        <taxon>Viridiplantae</taxon>
        <taxon>Streptophyta</taxon>
        <taxon>Embryophyta</taxon>
        <taxon>Tracheophyta</taxon>
        <taxon>Spermatophyta</taxon>
        <taxon>Magnoliopsida</taxon>
        <taxon>eudicotyledons</taxon>
        <taxon>Gunneridae</taxon>
        <taxon>Pentapetalae</taxon>
        <taxon>rosids</taxon>
        <taxon>malvids</taxon>
        <taxon>Brassicales</taxon>
        <taxon>Brassicaceae</taxon>
        <taxon>Brassiceae</taxon>
        <taxon>Brassica</taxon>
    </lineage>
</organism>
<dbReference type="HOGENOM" id="CLU_2457973_0_0_1"/>
<accession>M4CFZ0</accession>
<keyword evidence="2" id="KW-1185">Reference proteome</keyword>
<dbReference type="Proteomes" id="UP000011750">
    <property type="component" value="Chromosome A10"/>
</dbReference>
<dbReference type="AlphaFoldDB" id="M4CFZ0"/>
<evidence type="ECO:0000313" key="2">
    <source>
        <dbReference type="Proteomes" id="UP000011750"/>
    </source>
</evidence>
<evidence type="ECO:0000313" key="1">
    <source>
        <dbReference type="EnsemblPlants" id="Bra003122.1-P"/>
    </source>
</evidence>
<dbReference type="EnsemblPlants" id="Bra003122.1">
    <property type="protein sequence ID" value="Bra003122.1-P"/>
    <property type="gene ID" value="Bra003122"/>
</dbReference>